<dbReference type="Pfam" id="PF09857">
    <property type="entry name" value="YjhX_toxin"/>
    <property type="match status" value="1"/>
</dbReference>
<reference evidence="1" key="1">
    <citation type="journal article" date="2014" name="Int. J. Syst. Evol. Microbiol.">
        <title>Complete genome sequence of Corynebacterium casei LMG S-19264T (=DSM 44701T), isolated from a smear-ripened cheese.</title>
        <authorList>
            <consortium name="US DOE Joint Genome Institute (JGI-PGF)"/>
            <person name="Walter F."/>
            <person name="Albersmeier A."/>
            <person name="Kalinowski J."/>
            <person name="Ruckert C."/>
        </authorList>
    </citation>
    <scope>NUCLEOTIDE SEQUENCE</scope>
    <source>
        <strain evidence="1">CGMCC 1.15254</strain>
    </source>
</reference>
<organism evidence="1 2">
    <name type="scientific">Terasakiella brassicae</name>
    <dbReference type="NCBI Taxonomy" id="1634917"/>
    <lineage>
        <taxon>Bacteria</taxon>
        <taxon>Pseudomonadati</taxon>
        <taxon>Pseudomonadota</taxon>
        <taxon>Alphaproteobacteria</taxon>
        <taxon>Rhodospirillales</taxon>
        <taxon>Terasakiellaceae</taxon>
        <taxon>Terasakiella</taxon>
    </lineage>
</organism>
<dbReference type="EMBL" id="BMHV01000012">
    <property type="protein sequence ID" value="GGF65149.1"/>
    <property type="molecule type" value="Genomic_DNA"/>
</dbReference>
<comment type="caution">
    <text evidence="1">The sequence shown here is derived from an EMBL/GenBank/DDBJ whole genome shotgun (WGS) entry which is preliminary data.</text>
</comment>
<protein>
    <submittedName>
        <fullName evidence="1">UPF0386 protein</fullName>
    </submittedName>
</protein>
<dbReference type="AlphaFoldDB" id="A0A917C1B6"/>
<keyword evidence="2" id="KW-1185">Reference proteome</keyword>
<evidence type="ECO:0000313" key="1">
    <source>
        <dbReference type="EMBL" id="GGF65149.1"/>
    </source>
</evidence>
<evidence type="ECO:0000313" key="2">
    <source>
        <dbReference type="Proteomes" id="UP000632498"/>
    </source>
</evidence>
<dbReference type="RefSeq" id="WP_188664248.1">
    <property type="nucleotide sequence ID" value="NZ_BMHV01000012.1"/>
</dbReference>
<reference evidence="1" key="2">
    <citation type="submission" date="2020-09" db="EMBL/GenBank/DDBJ databases">
        <authorList>
            <person name="Sun Q."/>
            <person name="Zhou Y."/>
        </authorList>
    </citation>
    <scope>NUCLEOTIDE SEQUENCE</scope>
    <source>
        <strain evidence="1">CGMCC 1.15254</strain>
    </source>
</reference>
<sequence>MNISKDEQRALHALAQGGAIHFKRATNGHVYDVLCFNRDGYALSGFTLETFRKLKVKRLIRSRKGLPYYITHEGRLRVNAQLDNR</sequence>
<dbReference type="Proteomes" id="UP000632498">
    <property type="component" value="Unassembled WGS sequence"/>
</dbReference>
<proteinExistence type="predicted"/>
<name>A0A917C1B6_9PROT</name>
<gene>
    <name evidence="1" type="ORF">GCM10011332_19070</name>
</gene>
<dbReference type="InterPro" id="IPR018654">
    <property type="entry name" value="YjhX_toxin"/>
</dbReference>
<accession>A0A917C1B6</accession>
<dbReference type="NCBIfam" id="NF010240">
    <property type="entry name" value="PRK13687.1"/>
    <property type="match status" value="1"/>
</dbReference>